<evidence type="ECO:0000256" key="2">
    <source>
        <dbReference type="ARBA" id="ARBA00023043"/>
    </source>
</evidence>
<dbReference type="SUPFAM" id="SSF48403">
    <property type="entry name" value="Ankyrin repeat"/>
    <property type="match status" value="1"/>
</dbReference>
<sequence length="197" mass="21439">MDSHPEDDNPSVPEGALLHRFIADGNDEKLMESIGRKVCLEIPSTFGLTPLQTACFKRKQRMVDILLESGALVNAKSLFTGKTAAHIAAFVGDVTVLEILTNYGAQDTDHIGNNILHEAVLGGHVKMIAHIMKVAPRLALGANRALRTPIHQAAFNNSSLEVVELVCAKGLDYRKLQDANGRTSHDLANLHSTTKWI</sequence>
<keyword evidence="5" id="KW-1185">Reference proteome</keyword>
<dbReference type="InterPro" id="IPR036770">
    <property type="entry name" value="Ankyrin_rpt-contain_sf"/>
</dbReference>
<dbReference type="AlphaFoldDB" id="A0A553NQY0"/>
<dbReference type="PANTHER" id="PTHR24198:SF165">
    <property type="entry name" value="ANKYRIN REPEAT-CONTAINING PROTEIN-RELATED"/>
    <property type="match status" value="1"/>
</dbReference>
<evidence type="ECO:0000313" key="5">
    <source>
        <dbReference type="Proteomes" id="UP000318571"/>
    </source>
</evidence>
<dbReference type="SMART" id="SM00248">
    <property type="entry name" value="ANK"/>
    <property type="match status" value="4"/>
</dbReference>
<evidence type="ECO:0000313" key="4">
    <source>
        <dbReference type="EMBL" id="TRY67843.1"/>
    </source>
</evidence>
<feature type="repeat" description="ANK" evidence="3">
    <location>
        <begin position="80"/>
        <end position="106"/>
    </location>
</feature>
<evidence type="ECO:0000256" key="1">
    <source>
        <dbReference type="ARBA" id="ARBA00022737"/>
    </source>
</evidence>
<dbReference type="Pfam" id="PF00023">
    <property type="entry name" value="Ank"/>
    <property type="match status" value="1"/>
</dbReference>
<feature type="repeat" description="ANK" evidence="3">
    <location>
        <begin position="46"/>
        <end position="78"/>
    </location>
</feature>
<dbReference type="EMBL" id="VCGU01000011">
    <property type="protein sequence ID" value="TRY67843.1"/>
    <property type="molecule type" value="Genomic_DNA"/>
</dbReference>
<organism evidence="4 5">
    <name type="scientific">Tigriopus californicus</name>
    <name type="common">Marine copepod</name>
    <dbReference type="NCBI Taxonomy" id="6832"/>
    <lineage>
        <taxon>Eukaryota</taxon>
        <taxon>Metazoa</taxon>
        <taxon>Ecdysozoa</taxon>
        <taxon>Arthropoda</taxon>
        <taxon>Crustacea</taxon>
        <taxon>Multicrustacea</taxon>
        <taxon>Hexanauplia</taxon>
        <taxon>Copepoda</taxon>
        <taxon>Harpacticoida</taxon>
        <taxon>Harpacticidae</taxon>
        <taxon>Tigriopus</taxon>
    </lineage>
</organism>
<dbReference type="PANTHER" id="PTHR24198">
    <property type="entry name" value="ANKYRIN REPEAT AND PROTEIN KINASE DOMAIN-CONTAINING PROTEIN"/>
    <property type="match status" value="1"/>
</dbReference>
<keyword evidence="2 3" id="KW-0040">ANK repeat</keyword>
<name>A0A553NQY0_TIGCA</name>
<evidence type="ECO:0000256" key="3">
    <source>
        <dbReference type="PROSITE-ProRule" id="PRU00023"/>
    </source>
</evidence>
<dbReference type="PROSITE" id="PS50088">
    <property type="entry name" value="ANK_REPEAT"/>
    <property type="match status" value="2"/>
</dbReference>
<protein>
    <submittedName>
        <fullName evidence="4">Uncharacterized protein</fullName>
    </submittedName>
</protein>
<dbReference type="InterPro" id="IPR002110">
    <property type="entry name" value="Ankyrin_rpt"/>
</dbReference>
<dbReference type="PROSITE" id="PS50297">
    <property type="entry name" value="ANK_REP_REGION"/>
    <property type="match status" value="2"/>
</dbReference>
<keyword evidence="1" id="KW-0677">Repeat</keyword>
<proteinExistence type="predicted"/>
<dbReference type="STRING" id="6832.A0A553NQY0"/>
<dbReference type="Gene3D" id="1.25.40.20">
    <property type="entry name" value="Ankyrin repeat-containing domain"/>
    <property type="match status" value="2"/>
</dbReference>
<gene>
    <name evidence="4" type="ORF">TCAL_15850</name>
</gene>
<dbReference type="Proteomes" id="UP000318571">
    <property type="component" value="Chromosome 4"/>
</dbReference>
<accession>A0A553NQY0</accession>
<comment type="caution">
    <text evidence="4">The sequence shown here is derived from an EMBL/GenBank/DDBJ whole genome shotgun (WGS) entry which is preliminary data.</text>
</comment>
<reference evidence="4 5" key="1">
    <citation type="journal article" date="2018" name="Nat. Ecol. Evol.">
        <title>Genomic signatures of mitonuclear coevolution across populations of Tigriopus californicus.</title>
        <authorList>
            <person name="Barreto F.S."/>
            <person name="Watson E.T."/>
            <person name="Lima T.G."/>
            <person name="Willett C.S."/>
            <person name="Edmands S."/>
            <person name="Li W."/>
            <person name="Burton R.S."/>
        </authorList>
    </citation>
    <scope>NUCLEOTIDE SEQUENCE [LARGE SCALE GENOMIC DNA]</scope>
    <source>
        <strain evidence="4 5">San Diego</strain>
    </source>
</reference>